<dbReference type="RefSeq" id="WP_215612957.1">
    <property type="nucleotide sequence ID" value="NZ_CP076135.1"/>
</dbReference>
<dbReference type="NCBIfam" id="TIGR00385">
    <property type="entry name" value="dsbE"/>
    <property type="match status" value="1"/>
</dbReference>
<dbReference type="InterPro" id="IPR013766">
    <property type="entry name" value="Thioredoxin_domain"/>
</dbReference>
<dbReference type="PROSITE" id="PS51352">
    <property type="entry name" value="THIOREDOXIN_2"/>
    <property type="match status" value="1"/>
</dbReference>
<evidence type="ECO:0000256" key="5">
    <source>
        <dbReference type="ARBA" id="ARBA00023284"/>
    </source>
</evidence>
<name>A0A975NMR0_9BRAD</name>
<accession>A0A975NMR0</accession>
<proteinExistence type="inferred from homology"/>
<dbReference type="KEGG" id="bsei:KMZ68_20380"/>
<evidence type="ECO:0000259" key="6">
    <source>
        <dbReference type="PROSITE" id="PS51352"/>
    </source>
</evidence>
<dbReference type="AlphaFoldDB" id="A0A975NMR0"/>
<dbReference type="GO" id="GO:0030288">
    <property type="term" value="C:outer membrane-bounded periplasmic space"/>
    <property type="evidence" value="ECO:0007669"/>
    <property type="project" value="InterPro"/>
</dbReference>
<evidence type="ECO:0000256" key="4">
    <source>
        <dbReference type="ARBA" id="ARBA00023157"/>
    </source>
</evidence>
<protein>
    <submittedName>
        <fullName evidence="7">DsbE family thiol:disulfide interchange protein</fullName>
    </submittedName>
</protein>
<dbReference type="EMBL" id="CP076135">
    <property type="protein sequence ID" value="QWG17304.1"/>
    <property type="molecule type" value="Genomic_DNA"/>
</dbReference>
<evidence type="ECO:0000313" key="7">
    <source>
        <dbReference type="EMBL" id="QWG17304.1"/>
    </source>
</evidence>
<dbReference type="PANTHER" id="PTHR42852">
    <property type="entry name" value="THIOL:DISULFIDE INTERCHANGE PROTEIN DSBE"/>
    <property type="match status" value="1"/>
</dbReference>
<dbReference type="Proteomes" id="UP000680805">
    <property type="component" value="Chromosome"/>
</dbReference>
<dbReference type="GO" id="GO:0017004">
    <property type="term" value="P:cytochrome complex assembly"/>
    <property type="evidence" value="ECO:0007669"/>
    <property type="project" value="UniProtKB-KW"/>
</dbReference>
<gene>
    <name evidence="7" type="ORF">KMZ68_20380</name>
</gene>
<dbReference type="GO" id="GO:0015036">
    <property type="term" value="F:disulfide oxidoreductase activity"/>
    <property type="evidence" value="ECO:0007669"/>
    <property type="project" value="InterPro"/>
</dbReference>
<feature type="domain" description="Thioredoxin" evidence="6">
    <location>
        <begin position="34"/>
        <end position="172"/>
    </location>
</feature>
<evidence type="ECO:0000256" key="2">
    <source>
        <dbReference type="ARBA" id="ARBA00007758"/>
    </source>
</evidence>
<dbReference type="PANTHER" id="PTHR42852:SF6">
    <property type="entry name" value="THIOL:DISULFIDE INTERCHANGE PROTEIN DSBE"/>
    <property type="match status" value="1"/>
</dbReference>
<keyword evidence="3" id="KW-0201">Cytochrome c-type biogenesis</keyword>
<organism evidence="7 8">
    <name type="scientific">Bradyrhizobium sediminis</name>
    <dbReference type="NCBI Taxonomy" id="2840469"/>
    <lineage>
        <taxon>Bacteria</taxon>
        <taxon>Pseudomonadati</taxon>
        <taxon>Pseudomonadota</taxon>
        <taxon>Alphaproteobacteria</taxon>
        <taxon>Hyphomicrobiales</taxon>
        <taxon>Nitrobacteraceae</taxon>
        <taxon>Bradyrhizobium</taxon>
    </lineage>
</organism>
<dbReference type="Pfam" id="PF08534">
    <property type="entry name" value="Redoxin"/>
    <property type="match status" value="1"/>
</dbReference>
<evidence type="ECO:0000256" key="1">
    <source>
        <dbReference type="ARBA" id="ARBA00004196"/>
    </source>
</evidence>
<dbReference type="InterPro" id="IPR050553">
    <property type="entry name" value="Thioredoxin_ResA/DsbE_sf"/>
</dbReference>
<sequence>MKRLVPLVPVLVFAVLAIGLGISLTNDPRKMPSLLVDKALPAFALASLEGEGGGFSSADLKGKVSLLNIFASWCPGCRVEHPMLMQLAGKSGLSIYGINWKDSPRNGERWLKANQSPYALVGSDGSGRVGIDLGVTGVPETFLVDRSGRVRYRHAGPLTDDVWREIFEPLVMRLQAES</sequence>
<dbReference type="CDD" id="cd03010">
    <property type="entry name" value="TlpA_like_DsbE"/>
    <property type="match status" value="1"/>
</dbReference>
<comment type="subcellular location">
    <subcellularLocation>
        <location evidence="1">Cell envelope</location>
    </subcellularLocation>
</comment>
<evidence type="ECO:0000256" key="3">
    <source>
        <dbReference type="ARBA" id="ARBA00022748"/>
    </source>
</evidence>
<comment type="similarity">
    <text evidence="2">Belongs to the thioredoxin family. DsbE subfamily.</text>
</comment>
<evidence type="ECO:0000313" key="8">
    <source>
        <dbReference type="Proteomes" id="UP000680805"/>
    </source>
</evidence>
<dbReference type="Gene3D" id="3.40.30.10">
    <property type="entry name" value="Glutaredoxin"/>
    <property type="match status" value="1"/>
</dbReference>
<dbReference type="InterPro" id="IPR036249">
    <property type="entry name" value="Thioredoxin-like_sf"/>
</dbReference>
<keyword evidence="5" id="KW-0676">Redox-active center</keyword>
<dbReference type="SUPFAM" id="SSF52833">
    <property type="entry name" value="Thioredoxin-like"/>
    <property type="match status" value="1"/>
</dbReference>
<dbReference type="InterPro" id="IPR004799">
    <property type="entry name" value="Periplasmic_diS_OxRdtase_DsbE"/>
</dbReference>
<dbReference type="InterPro" id="IPR013740">
    <property type="entry name" value="Redoxin"/>
</dbReference>
<reference evidence="7" key="1">
    <citation type="submission" date="2021-06" db="EMBL/GenBank/DDBJ databases">
        <title>Bradyrhizobium sp. S2-11-2 Genome sequencing.</title>
        <authorList>
            <person name="Jin L."/>
        </authorList>
    </citation>
    <scope>NUCLEOTIDE SEQUENCE</scope>
    <source>
        <strain evidence="7">S2-11-2</strain>
    </source>
</reference>
<keyword evidence="4" id="KW-1015">Disulfide bond</keyword>